<keyword evidence="3" id="KW-1133">Transmembrane helix</keyword>
<reference evidence="5" key="2">
    <citation type="submission" date="2020-12" db="EMBL/GenBank/DDBJ databases">
        <authorList>
            <person name="Kanost M."/>
        </authorList>
    </citation>
    <scope>NUCLEOTIDE SEQUENCE</scope>
</reference>
<dbReference type="GO" id="GO:0005509">
    <property type="term" value="F:calcium ion binding"/>
    <property type="evidence" value="ECO:0007669"/>
    <property type="project" value="TreeGrafter"/>
</dbReference>
<dbReference type="EMBL" id="JH668591">
    <property type="protein sequence ID" value="KAG6458641.1"/>
    <property type="molecule type" value="Genomic_DNA"/>
</dbReference>
<feature type="domain" description="C2" evidence="4">
    <location>
        <begin position="219"/>
        <end position="333"/>
    </location>
</feature>
<feature type="domain" description="C2" evidence="4">
    <location>
        <begin position="74"/>
        <end position="186"/>
    </location>
</feature>
<keyword evidence="3" id="KW-0472">Membrane</keyword>
<evidence type="ECO:0000313" key="6">
    <source>
        <dbReference type="Proteomes" id="UP000791440"/>
    </source>
</evidence>
<name>A0A921ZIZ1_MANSE</name>
<dbReference type="PANTHER" id="PTHR45911:SF4">
    <property type="entry name" value="MULTIPLE C2 AND TRANSMEMBRANE DOMAIN-CONTAINING PROTEIN"/>
    <property type="match status" value="1"/>
</dbReference>
<dbReference type="PROSITE" id="PS50004">
    <property type="entry name" value="C2"/>
    <property type="match status" value="2"/>
</dbReference>
<dbReference type="SMART" id="SM00239">
    <property type="entry name" value="C2"/>
    <property type="match status" value="2"/>
</dbReference>
<evidence type="ECO:0000313" key="5">
    <source>
        <dbReference type="EMBL" id="KAG6458641.1"/>
    </source>
</evidence>
<evidence type="ECO:0000256" key="1">
    <source>
        <dbReference type="ARBA" id="ARBA00022723"/>
    </source>
</evidence>
<dbReference type="GO" id="GO:0046928">
    <property type="term" value="P:regulation of neurotransmitter secretion"/>
    <property type="evidence" value="ECO:0007669"/>
    <property type="project" value="TreeGrafter"/>
</dbReference>
<keyword evidence="1" id="KW-0479">Metal-binding</keyword>
<comment type="caution">
    <text evidence="5">The sequence shown here is derived from an EMBL/GenBank/DDBJ whole genome shotgun (WGS) entry which is preliminary data.</text>
</comment>
<dbReference type="GO" id="GO:0030672">
    <property type="term" value="C:synaptic vesicle membrane"/>
    <property type="evidence" value="ECO:0007669"/>
    <property type="project" value="TreeGrafter"/>
</dbReference>
<keyword evidence="2" id="KW-0106">Calcium</keyword>
<gene>
    <name evidence="5" type="ORF">O3G_MSEX010988</name>
</gene>
<proteinExistence type="predicted"/>
<dbReference type="InterPro" id="IPR000008">
    <property type="entry name" value="C2_dom"/>
</dbReference>
<feature type="transmembrane region" description="Helical" evidence="3">
    <location>
        <begin position="421"/>
        <end position="448"/>
    </location>
</feature>
<evidence type="ECO:0000259" key="4">
    <source>
        <dbReference type="PROSITE" id="PS50004"/>
    </source>
</evidence>
<accession>A0A921ZIZ1</accession>
<keyword evidence="6" id="KW-1185">Reference proteome</keyword>
<dbReference type="PANTHER" id="PTHR45911">
    <property type="entry name" value="C2 DOMAIN-CONTAINING PROTEIN"/>
    <property type="match status" value="1"/>
</dbReference>
<reference evidence="5" key="1">
    <citation type="journal article" date="2016" name="Insect Biochem. Mol. Biol.">
        <title>Multifaceted biological insights from a draft genome sequence of the tobacco hornworm moth, Manduca sexta.</title>
        <authorList>
            <person name="Kanost M.R."/>
            <person name="Arrese E.L."/>
            <person name="Cao X."/>
            <person name="Chen Y.R."/>
            <person name="Chellapilla S."/>
            <person name="Goldsmith M.R."/>
            <person name="Grosse-Wilde E."/>
            <person name="Heckel D.G."/>
            <person name="Herndon N."/>
            <person name="Jiang H."/>
            <person name="Papanicolaou A."/>
            <person name="Qu J."/>
            <person name="Soulages J.L."/>
            <person name="Vogel H."/>
            <person name="Walters J."/>
            <person name="Waterhouse R.M."/>
            <person name="Ahn S.J."/>
            <person name="Almeida F.C."/>
            <person name="An C."/>
            <person name="Aqrawi P."/>
            <person name="Bretschneider A."/>
            <person name="Bryant W.B."/>
            <person name="Bucks S."/>
            <person name="Chao H."/>
            <person name="Chevignon G."/>
            <person name="Christen J.M."/>
            <person name="Clarke D.F."/>
            <person name="Dittmer N.T."/>
            <person name="Ferguson L.C.F."/>
            <person name="Garavelou S."/>
            <person name="Gordon K.H.J."/>
            <person name="Gunaratna R.T."/>
            <person name="Han Y."/>
            <person name="Hauser F."/>
            <person name="He Y."/>
            <person name="Heidel-Fischer H."/>
            <person name="Hirsh A."/>
            <person name="Hu Y."/>
            <person name="Jiang H."/>
            <person name="Kalra D."/>
            <person name="Klinner C."/>
            <person name="Konig C."/>
            <person name="Kovar C."/>
            <person name="Kroll A.R."/>
            <person name="Kuwar S.S."/>
            <person name="Lee S.L."/>
            <person name="Lehman R."/>
            <person name="Li K."/>
            <person name="Li Z."/>
            <person name="Liang H."/>
            <person name="Lovelace S."/>
            <person name="Lu Z."/>
            <person name="Mansfield J.H."/>
            <person name="McCulloch K.J."/>
            <person name="Mathew T."/>
            <person name="Morton B."/>
            <person name="Muzny D.M."/>
            <person name="Neunemann D."/>
            <person name="Ongeri F."/>
            <person name="Pauchet Y."/>
            <person name="Pu L.L."/>
            <person name="Pyrousis I."/>
            <person name="Rao X.J."/>
            <person name="Redding A."/>
            <person name="Roesel C."/>
            <person name="Sanchez-Gracia A."/>
            <person name="Schaack S."/>
            <person name="Shukla A."/>
            <person name="Tetreau G."/>
            <person name="Wang Y."/>
            <person name="Xiong G.H."/>
            <person name="Traut W."/>
            <person name="Walsh T.K."/>
            <person name="Worley K.C."/>
            <person name="Wu D."/>
            <person name="Wu W."/>
            <person name="Wu Y.Q."/>
            <person name="Zhang X."/>
            <person name="Zou Z."/>
            <person name="Zucker H."/>
            <person name="Briscoe A.D."/>
            <person name="Burmester T."/>
            <person name="Clem R.J."/>
            <person name="Feyereisen R."/>
            <person name="Grimmelikhuijzen C.J.P."/>
            <person name="Hamodrakas S.J."/>
            <person name="Hansson B.S."/>
            <person name="Huguet E."/>
            <person name="Jermiin L.S."/>
            <person name="Lan Q."/>
            <person name="Lehman H.K."/>
            <person name="Lorenzen M."/>
            <person name="Merzendorfer H."/>
            <person name="Michalopoulos I."/>
            <person name="Morton D.B."/>
            <person name="Muthukrishnan S."/>
            <person name="Oakeshott J.G."/>
            <person name="Palmer W."/>
            <person name="Park Y."/>
            <person name="Passarelli A.L."/>
            <person name="Rozas J."/>
            <person name="Schwartz L.M."/>
            <person name="Smith W."/>
            <person name="Southgate A."/>
            <person name="Vilcinskas A."/>
            <person name="Vogt R."/>
            <person name="Wang P."/>
            <person name="Werren J."/>
            <person name="Yu X.Q."/>
            <person name="Zhou J.J."/>
            <person name="Brown S.J."/>
            <person name="Scherer S.E."/>
            <person name="Richards S."/>
            <person name="Blissard G.W."/>
        </authorList>
    </citation>
    <scope>NUCLEOTIDE SEQUENCE</scope>
</reference>
<dbReference type="AlphaFoldDB" id="A0A921ZIZ1"/>
<evidence type="ECO:0000256" key="3">
    <source>
        <dbReference type="SAM" id="Phobius"/>
    </source>
</evidence>
<dbReference type="Proteomes" id="UP000791440">
    <property type="component" value="Unassembled WGS sequence"/>
</dbReference>
<evidence type="ECO:0000256" key="2">
    <source>
        <dbReference type="ARBA" id="ARBA00022837"/>
    </source>
</evidence>
<sequence length="457" mass="53279">MMNKELRKNRHSFHSDNNERDVQFRSRFSNLRRPYSLVNLVSNSKERSSEVYESASVVDEPATPANNSLSLVAAVPRVEDNVKRNKVNKAIVSIVLVEARGLPDPPEDGCNHTVYCKIRLGEETIKSKAVQVNRHIEWRERMKIQLNKDHVLRISLWDKGKRRNFMGSCIIDLSYLELERTHEIWQQLDDGYGSLHLSVTICSVTNDDVAPNTNRDVVHNNEKYAFYNLNTNWKVVGELHVKLIAGKGFSGKPNAYCVLELDNERVQTPASRGTELTWNKSYVFNVHDISSLLDLKVCDNSLVNALFSDTLGKISIPLLRIRNGETRWYALKDRTKKNIAKGNCPRVLLELSVFWNPVKASIKLFQPKEVKHIKKTPKYDITLVYKNLEFVRDTFLLLMVINDAYKQAFEWDSQDLSFMMLFAWILFWWYFKLWMLPLSLIIPFLFYWASSRKHRKY</sequence>
<protein>
    <recommendedName>
        <fullName evidence="4">C2 domain-containing protein</fullName>
    </recommendedName>
</protein>
<dbReference type="Pfam" id="PF00168">
    <property type="entry name" value="C2"/>
    <property type="match status" value="2"/>
</dbReference>
<keyword evidence="3" id="KW-0812">Transmembrane</keyword>
<organism evidence="5 6">
    <name type="scientific">Manduca sexta</name>
    <name type="common">Tobacco hawkmoth</name>
    <name type="synonym">Tobacco hornworm</name>
    <dbReference type="NCBI Taxonomy" id="7130"/>
    <lineage>
        <taxon>Eukaryota</taxon>
        <taxon>Metazoa</taxon>
        <taxon>Ecdysozoa</taxon>
        <taxon>Arthropoda</taxon>
        <taxon>Hexapoda</taxon>
        <taxon>Insecta</taxon>
        <taxon>Pterygota</taxon>
        <taxon>Neoptera</taxon>
        <taxon>Endopterygota</taxon>
        <taxon>Lepidoptera</taxon>
        <taxon>Glossata</taxon>
        <taxon>Ditrysia</taxon>
        <taxon>Bombycoidea</taxon>
        <taxon>Sphingidae</taxon>
        <taxon>Sphinginae</taxon>
        <taxon>Sphingini</taxon>
        <taxon>Manduca</taxon>
    </lineage>
</organism>